<feature type="domain" description="SH3b" evidence="2">
    <location>
        <begin position="229"/>
        <end position="291"/>
    </location>
</feature>
<keyword evidence="4" id="KW-1185">Reference proteome</keyword>
<dbReference type="AlphaFoldDB" id="A0A1H8FEA2"/>
<reference evidence="3 4" key="1">
    <citation type="submission" date="2016-10" db="EMBL/GenBank/DDBJ databases">
        <authorList>
            <person name="de Groot N.N."/>
        </authorList>
    </citation>
    <scope>NUCLEOTIDE SEQUENCE [LARGE SCALE GENOMIC DNA]</scope>
    <source>
        <strain evidence="3 4">Calf135</strain>
    </source>
</reference>
<dbReference type="Gene3D" id="2.30.30.40">
    <property type="entry name" value="SH3 Domains"/>
    <property type="match status" value="1"/>
</dbReference>
<proteinExistence type="predicted"/>
<organism evidence="3 4">
    <name type="scientific">Peptostreptococcus russellii</name>
    <dbReference type="NCBI Taxonomy" id="215200"/>
    <lineage>
        <taxon>Bacteria</taxon>
        <taxon>Bacillati</taxon>
        <taxon>Bacillota</taxon>
        <taxon>Clostridia</taxon>
        <taxon>Peptostreptococcales</taxon>
        <taxon>Peptostreptococcaceae</taxon>
        <taxon>Peptostreptococcus</taxon>
    </lineage>
</organism>
<dbReference type="EMBL" id="FODF01000002">
    <property type="protein sequence ID" value="SEN30113.1"/>
    <property type="molecule type" value="Genomic_DNA"/>
</dbReference>
<dbReference type="RefSeq" id="WP_091974019.1">
    <property type="nucleotide sequence ID" value="NZ_FODF01000002.1"/>
</dbReference>
<protein>
    <submittedName>
        <fullName evidence="3">SH3 domain-containing protein</fullName>
    </submittedName>
</protein>
<keyword evidence="1" id="KW-0812">Transmembrane</keyword>
<keyword evidence="1" id="KW-1133">Transmembrane helix</keyword>
<dbReference type="InterPro" id="IPR003646">
    <property type="entry name" value="SH3-like_bac-type"/>
</dbReference>
<gene>
    <name evidence="3" type="ORF">SAMN05216454_10296</name>
</gene>
<dbReference type="OrthoDB" id="1749150at2"/>
<evidence type="ECO:0000313" key="4">
    <source>
        <dbReference type="Proteomes" id="UP000199512"/>
    </source>
</evidence>
<dbReference type="InterPro" id="IPR011990">
    <property type="entry name" value="TPR-like_helical_dom_sf"/>
</dbReference>
<feature type="transmembrane region" description="Helical" evidence="1">
    <location>
        <begin position="22"/>
        <end position="42"/>
    </location>
</feature>
<evidence type="ECO:0000259" key="2">
    <source>
        <dbReference type="SMART" id="SM00287"/>
    </source>
</evidence>
<dbReference type="Gene3D" id="1.25.40.10">
    <property type="entry name" value="Tetratricopeptide repeat domain"/>
    <property type="match status" value="1"/>
</dbReference>
<name>A0A1H8FEA2_9FIRM</name>
<sequence length="293" mass="32598">MKTDNNFYDDYEDYDGDKKKKYFIIGGIIILVIALIVAGFFLKKKVEISSLEKKAQSLVEMEDYDEALKVYSDLYTKTGDVKYKSSRNQVSIKKEVKDTLKDAKEQEQKGDLVKAIVLYKAVPKEDAKNYQYASAQIDSLKKEIVRKASSMIDSGNTSEASSILSDYISVVPDDKKAIELYKKISGKSDKEIEKVVVEKNVPVVISDNNASSSNSSPSQANQTASAINGSYQYITSAQANVRSGPSKGSSVVGTLSRGDEVYIYDTYVESESRIWCKIDGGWISYNTMNNTIK</sequence>
<evidence type="ECO:0000256" key="1">
    <source>
        <dbReference type="SAM" id="Phobius"/>
    </source>
</evidence>
<accession>A0A1H8FEA2</accession>
<evidence type="ECO:0000313" key="3">
    <source>
        <dbReference type="EMBL" id="SEN30113.1"/>
    </source>
</evidence>
<dbReference type="SMART" id="SM00287">
    <property type="entry name" value="SH3b"/>
    <property type="match status" value="1"/>
</dbReference>
<dbReference type="Pfam" id="PF08239">
    <property type="entry name" value="SH3_3"/>
    <property type="match status" value="1"/>
</dbReference>
<dbReference type="Proteomes" id="UP000199512">
    <property type="component" value="Unassembled WGS sequence"/>
</dbReference>
<keyword evidence="1" id="KW-0472">Membrane</keyword>